<dbReference type="PROSITE" id="PS50088">
    <property type="entry name" value="ANK_REPEAT"/>
    <property type="match status" value="2"/>
</dbReference>
<organism evidence="5 6">
    <name type="scientific">Polyrhizophydium stewartii</name>
    <dbReference type="NCBI Taxonomy" id="2732419"/>
    <lineage>
        <taxon>Eukaryota</taxon>
        <taxon>Fungi</taxon>
        <taxon>Fungi incertae sedis</taxon>
        <taxon>Chytridiomycota</taxon>
        <taxon>Chytridiomycota incertae sedis</taxon>
        <taxon>Chytridiomycetes</taxon>
        <taxon>Rhizophydiales</taxon>
        <taxon>Rhizophydiales incertae sedis</taxon>
        <taxon>Polyrhizophydium</taxon>
    </lineage>
</organism>
<feature type="repeat" description="ANK" evidence="3">
    <location>
        <begin position="820"/>
        <end position="852"/>
    </location>
</feature>
<feature type="compositionally biased region" description="Low complexity" evidence="4">
    <location>
        <begin position="911"/>
        <end position="923"/>
    </location>
</feature>
<evidence type="ECO:0000256" key="3">
    <source>
        <dbReference type="PROSITE-ProRule" id="PRU00023"/>
    </source>
</evidence>
<proteinExistence type="predicted"/>
<accession>A0ABR4NCS1</accession>
<feature type="repeat" description="ANK" evidence="3">
    <location>
        <begin position="787"/>
        <end position="819"/>
    </location>
</feature>
<feature type="region of interest" description="Disordered" evidence="4">
    <location>
        <begin position="139"/>
        <end position="420"/>
    </location>
</feature>
<feature type="compositionally biased region" description="Pro residues" evidence="4">
    <location>
        <begin position="306"/>
        <end position="322"/>
    </location>
</feature>
<name>A0ABR4NCS1_9FUNG</name>
<feature type="compositionally biased region" description="Low complexity" evidence="4">
    <location>
        <begin position="393"/>
        <end position="402"/>
    </location>
</feature>
<dbReference type="SMART" id="SM00248">
    <property type="entry name" value="ANK"/>
    <property type="match status" value="5"/>
</dbReference>
<dbReference type="Proteomes" id="UP001527925">
    <property type="component" value="Unassembled WGS sequence"/>
</dbReference>
<comment type="caution">
    <text evidence="5">The sequence shown here is derived from an EMBL/GenBank/DDBJ whole genome shotgun (WGS) entry which is preliminary data.</text>
</comment>
<dbReference type="SUPFAM" id="SSF48403">
    <property type="entry name" value="Ankyrin repeat"/>
    <property type="match status" value="1"/>
</dbReference>
<feature type="compositionally biased region" description="Low complexity" evidence="4">
    <location>
        <begin position="323"/>
        <end position="364"/>
    </location>
</feature>
<keyword evidence="1" id="KW-0677">Repeat</keyword>
<feature type="compositionally biased region" description="Polar residues" evidence="4">
    <location>
        <begin position="931"/>
        <end position="940"/>
    </location>
</feature>
<feature type="compositionally biased region" description="Low complexity" evidence="4">
    <location>
        <begin position="235"/>
        <end position="274"/>
    </location>
</feature>
<sequence>MENQLLKAGPKAGGDGGGGGRRRGVFRSTVPIKVATGLGLERGQVEMLVFMDRCRRHSATIAAARGACGLDGERFAEQATQSGETVLPRAAALFVGRLEAAAAAGGAWAGGTGGFDAWSEGTAAMAALLHAQVQGLLGGAPTPVHDSTPALAPAPPPALPEAQSAGLPPEPPAQIGPLALDGAAIEPPQGPLQTTLAPPAMQQAQAQPQQPQQPLARTASRNRSNTVGQKPAPPALATSPASAQAATAAAPPSTAAAAALAPPARAQLALALQHQHQHHHQPAALPMPAHGPQTVPVAIPITITPDPRPLAGPAAAPPPGPGSRPTSLVLPAGAVGLPAAGSASAGPVSAGPRSASEAGRSSAATPLDAPSSRLQVLAGLRRPSSRDSTDPGFASAASFSSSVDGPVPAGSPLLGAATPRMHPTPDALSFAYFRKTDVRPKRQRRILYALHLKHSEGSSLAAPPPDQDMMMLETADSSKKDKKEKSGKRNAALSKLNALLRSKKKKRTRAGIMHNLTLAIHDQRVNQATALLNELTPNSIKKKRPQEANKIFLYAMANRMEAVCLLFLEKGFPSNINAPIFGQPNPDPSKFMFPSYFILAIALGLDTLAKTMIKARRMKANINASWYCITPLMIACCKGQVPTVQMLLDLGASPKMTLPLSYYFLLRGLNRPARRSFERELSSSFNRSRTSVTRGEPVATNDFGMTLKQYGDRAHVRFLPEYTAERSLLPIELAAMCGHKDVVKMLLQRTDARMLAGSHFSLLVQLDVATTLYLVKCGVNPMQRDPNGSTALHLAARAGKLEQVVALVLAKIDVNTQGQNNWTPLHEAVGHCRKDVVQYLLKKGADRNAKSAQDETPVDLAKRLGFSTDELAIYFDRPMDDTLLKRKEDSISSMLKLIQVVNDSRVAGLHASQSSGSASAGSSKDARKTSKTSLQTMPSESSKRKGSDKFPSFPSFLSRGGNSSSNSGASASTSVTPEATTPTSASVDASSTSSVAGSAEVAPDTSPKAGRSKRKLFGKSK</sequence>
<keyword evidence="2 3" id="KW-0040">ANK repeat</keyword>
<evidence type="ECO:0000256" key="1">
    <source>
        <dbReference type="ARBA" id="ARBA00022737"/>
    </source>
</evidence>
<evidence type="ECO:0000313" key="6">
    <source>
        <dbReference type="Proteomes" id="UP001527925"/>
    </source>
</evidence>
<dbReference type="Gene3D" id="1.25.40.20">
    <property type="entry name" value="Ankyrin repeat-containing domain"/>
    <property type="match status" value="2"/>
</dbReference>
<dbReference type="EMBL" id="JADGIZ020000012">
    <property type="protein sequence ID" value="KAL2917236.1"/>
    <property type="molecule type" value="Genomic_DNA"/>
</dbReference>
<evidence type="ECO:0000256" key="2">
    <source>
        <dbReference type="ARBA" id="ARBA00023043"/>
    </source>
</evidence>
<feature type="region of interest" description="Disordered" evidence="4">
    <location>
        <begin position="911"/>
        <end position="1021"/>
    </location>
</feature>
<dbReference type="Pfam" id="PF12796">
    <property type="entry name" value="Ank_2"/>
    <property type="match status" value="1"/>
</dbReference>
<feature type="compositionally biased region" description="Low complexity" evidence="4">
    <location>
        <begin position="958"/>
        <end position="1002"/>
    </location>
</feature>
<dbReference type="PRINTS" id="PR01415">
    <property type="entry name" value="ANKYRIN"/>
</dbReference>
<keyword evidence="6" id="KW-1185">Reference proteome</keyword>
<evidence type="ECO:0000256" key="4">
    <source>
        <dbReference type="SAM" id="MobiDB-lite"/>
    </source>
</evidence>
<gene>
    <name evidence="5" type="ORF">HK105_203301</name>
</gene>
<protein>
    <submittedName>
        <fullName evidence="5">Uncharacterized protein</fullName>
    </submittedName>
</protein>
<dbReference type="InterPro" id="IPR036770">
    <property type="entry name" value="Ankyrin_rpt-contain_sf"/>
</dbReference>
<feature type="compositionally biased region" description="Low complexity" evidence="4">
    <location>
        <begin position="193"/>
        <end position="216"/>
    </location>
</feature>
<dbReference type="InterPro" id="IPR002110">
    <property type="entry name" value="Ankyrin_rpt"/>
</dbReference>
<reference evidence="5 6" key="1">
    <citation type="submission" date="2023-09" db="EMBL/GenBank/DDBJ databases">
        <title>Pangenome analysis of Batrachochytrium dendrobatidis and related Chytrids.</title>
        <authorList>
            <person name="Yacoub M.N."/>
            <person name="Stajich J.E."/>
            <person name="James T.Y."/>
        </authorList>
    </citation>
    <scope>NUCLEOTIDE SEQUENCE [LARGE SCALE GENOMIC DNA]</scope>
    <source>
        <strain evidence="5 6">JEL0888</strain>
    </source>
</reference>
<dbReference type="PANTHER" id="PTHR24171">
    <property type="entry name" value="ANKYRIN REPEAT DOMAIN-CONTAINING PROTEIN 39-RELATED"/>
    <property type="match status" value="1"/>
</dbReference>
<dbReference type="PROSITE" id="PS50297">
    <property type="entry name" value="ANK_REP_REGION"/>
    <property type="match status" value="2"/>
</dbReference>
<evidence type="ECO:0000313" key="5">
    <source>
        <dbReference type="EMBL" id="KAL2917236.1"/>
    </source>
</evidence>
<feature type="region of interest" description="Disordered" evidence="4">
    <location>
        <begin position="1"/>
        <end position="24"/>
    </location>
</feature>
<dbReference type="Pfam" id="PF00023">
    <property type="entry name" value="Ank"/>
    <property type="match status" value="1"/>
</dbReference>
<feature type="compositionally biased region" description="Basic residues" evidence="4">
    <location>
        <begin position="1010"/>
        <end position="1021"/>
    </location>
</feature>
<feature type="compositionally biased region" description="Polar residues" evidence="4">
    <location>
        <begin position="219"/>
        <end position="228"/>
    </location>
</feature>